<evidence type="ECO:0000313" key="2">
    <source>
        <dbReference type="Proteomes" id="UP000264820"/>
    </source>
</evidence>
<dbReference type="Proteomes" id="UP000264820">
    <property type="component" value="Unplaced"/>
</dbReference>
<dbReference type="AlphaFoldDB" id="A0A3Q2YLL9"/>
<reference evidence="1" key="1">
    <citation type="submission" date="2025-08" db="UniProtKB">
        <authorList>
            <consortium name="Ensembl"/>
        </authorList>
    </citation>
    <scope>IDENTIFICATION</scope>
</reference>
<sequence length="90" mass="10236">NVVVLNTLSVITFTNCLFLGHRFEFNPMLAYGYTVSTKHRTQLLPMLCLFKNHHLNVCVRATVVKGACTSAPTRVRNQKKKRLCVYKLAP</sequence>
<evidence type="ECO:0000313" key="1">
    <source>
        <dbReference type="Ensembl" id="ENSHCOP00000014327.1"/>
    </source>
</evidence>
<keyword evidence="2" id="KW-1185">Reference proteome</keyword>
<organism evidence="1 2">
    <name type="scientific">Hippocampus comes</name>
    <name type="common">Tiger tail seahorse</name>
    <dbReference type="NCBI Taxonomy" id="109280"/>
    <lineage>
        <taxon>Eukaryota</taxon>
        <taxon>Metazoa</taxon>
        <taxon>Chordata</taxon>
        <taxon>Craniata</taxon>
        <taxon>Vertebrata</taxon>
        <taxon>Euteleostomi</taxon>
        <taxon>Actinopterygii</taxon>
        <taxon>Neopterygii</taxon>
        <taxon>Teleostei</taxon>
        <taxon>Neoteleostei</taxon>
        <taxon>Acanthomorphata</taxon>
        <taxon>Syngnathiaria</taxon>
        <taxon>Syngnathiformes</taxon>
        <taxon>Syngnathoidei</taxon>
        <taxon>Syngnathidae</taxon>
        <taxon>Hippocampus</taxon>
    </lineage>
</organism>
<accession>A0A3Q2YLL9</accession>
<dbReference type="Ensembl" id="ENSHCOT00000021917.1">
    <property type="protein sequence ID" value="ENSHCOP00000014327.1"/>
    <property type="gene ID" value="ENSHCOG00000017670.1"/>
</dbReference>
<protein>
    <submittedName>
        <fullName evidence="1">Uncharacterized protein</fullName>
    </submittedName>
</protein>
<reference evidence="1" key="2">
    <citation type="submission" date="2025-09" db="UniProtKB">
        <authorList>
            <consortium name="Ensembl"/>
        </authorList>
    </citation>
    <scope>IDENTIFICATION</scope>
</reference>
<name>A0A3Q2YLL9_HIPCM</name>
<proteinExistence type="predicted"/>